<evidence type="ECO:0000313" key="7">
    <source>
        <dbReference type="EMBL" id="RZT97080.1"/>
    </source>
</evidence>
<comment type="cofactor">
    <cofactor evidence="1">
        <name>[4Fe-4S] cluster</name>
        <dbReference type="ChEBI" id="CHEBI:49883"/>
    </cofactor>
</comment>
<evidence type="ECO:0000256" key="5">
    <source>
        <dbReference type="ARBA" id="ARBA00023014"/>
    </source>
</evidence>
<keyword evidence="3" id="KW-0479">Metal-binding</keyword>
<organism evidence="7 8">
    <name type="scientific">Ancylomarina subtilis</name>
    <dbReference type="NCBI Taxonomy" id="1639035"/>
    <lineage>
        <taxon>Bacteria</taxon>
        <taxon>Pseudomonadati</taxon>
        <taxon>Bacteroidota</taxon>
        <taxon>Bacteroidia</taxon>
        <taxon>Marinilabiliales</taxon>
        <taxon>Marinifilaceae</taxon>
        <taxon>Ancylomarina</taxon>
    </lineage>
</organism>
<dbReference type="SUPFAM" id="SSF102114">
    <property type="entry name" value="Radical SAM enzymes"/>
    <property type="match status" value="1"/>
</dbReference>
<dbReference type="CDD" id="cd01335">
    <property type="entry name" value="Radical_SAM"/>
    <property type="match status" value="1"/>
</dbReference>
<evidence type="ECO:0000256" key="1">
    <source>
        <dbReference type="ARBA" id="ARBA00001966"/>
    </source>
</evidence>
<dbReference type="OrthoDB" id="9777636at2"/>
<dbReference type="SFLD" id="SFLDG01095">
    <property type="entry name" value="Uncharacterised_Radical_SAM_Su"/>
    <property type="match status" value="1"/>
</dbReference>
<dbReference type="PANTHER" id="PTHR43409:SF4">
    <property type="entry name" value="RADICAL SAM SUPERFAMILY PROTEIN"/>
    <property type="match status" value="1"/>
</dbReference>
<dbReference type="PANTHER" id="PTHR43409">
    <property type="entry name" value="ANAEROBIC MAGNESIUM-PROTOPORPHYRIN IX MONOMETHYL ESTER CYCLASE-RELATED"/>
    <property type="match status" value="1"/>
</dbReference>
<evidence type="ECO:0000313" key="8">
    <source>
        <dbReference type="Proteomes" id="UP000293562"/>
    </source>
</evidence>
<dbReference type="EMBL" id="SHKN01000001">
    <property type="protein sequence ID" value="RZT97080.1"/>
    <property type="molecule type" value="Genomic_DNA"/>
</dbReference>
<dbReference type="RefSeq" id="WP_130307137.1">
    <property type="nucleotide sequence ID" value="NZ_SHKN01000001.1"/>
</dbReference>
<dbReference type="InterPro" id="IPR007197">
    <property type="entry name" value="rSAM"/>
</dbReference>
<dbReference type="Gene3D" id="3.80.30.20">
    <property type="entry name" value="tm_1862 like domain"/>
    <property type="match status" value="1"/>
</dbReference>
<dbReference type="InterPro" id="IPR006638">
    <property type="entry name" value="Elp3/MiaA/NifB-like_rSAM"/>
</dbReference>
<dbReference type="SFLD" id="SFLDS00029">
    <property type="entry name" value="Radical_SAM"/>
    <property type="match status" value="1"/>
</dbReference>
<dbReference type="InterPro" id="IPR023404">
    <property type="entry name" value="rSAM_horseshoe"/>
</dbReference>
<dbReference type="Proteomes" id="UP000293562">
    <property type="component" value="Unassembled WGS sequence"/>
</dbReference>
<keyword evidence="4" id="KW-0408">Iron</keyword>
<dbReference type="PROSITE" id="PS51918">
    <property type="entry name" value="RADICAL_SAM"/>
    <property type="match status" value="1"/>
</dbReference>
<name>A0A4Q7VLD3_9BACT</name>
<feature type="domain" description="Radical SAM core" evidence="6">
    <location>
        <begin position="10"/>
        <end position="233"/>
    </location>
</feature>
<dbReference type="Pfam" id="PF04055">
    <property type="entry name" value="Radical_SAM"/>
    <property type="match status" value="1"/>
</dbReference>
<dbReference type="GO" id="GO:0003824">
    <property type="term" value="F:catalytic activity"/>
    <property type="evidence" value="ECO:0007669"/>
    <property type="project" value="InterPro"/>
</dbReference>
<dbReference type="GO" id="GO:0051536">
    <property type="term" value="F:iron-sulfur cluster binding"/>
    <property type="evidence" value="ECO:0007669"/>
    <property type="project" value="UniProtKB-KW"/>
</dbReference>
<evidence type="ECO:0000256" key="2">
    <source>
        <dbReference type="ARBA" id="ARBA00022691"/>
    </source>
</evidence>
<proteinExistence type="predicted"/>
<sequence>MINYDEPLFRPPSEAYSLILQVSLGCAWNKCAFCEMYSSKQFRVRPETDVFTEIESLSPYSDQIRKVFLADGNAMVLSFDKLSRLLDKLNACFPKLNRVSAYALPRDIESKTDEELQILASKGLKLLYVGIESGDDELLQVINKGESFKSTSQALQKARQAGIKLSVMILNGLGGQKFSEQHAINSAKLVNEIQPEFLSTLVLSYPHGEEHFKQKFNDEFIPLNTIELIAEMKVFIETLSLENTVFRSDHASNYLILKGNLSRDKDELLNRINGVLNDPNNAKLRPEWMRGL</sequence>
<protein>
    <submittedName>
        <fullName evidence="7">Radical SAM family protein</fullName>
    </submittedName>
</protein>
<comment type="caution">
    <text evidence="7">The sequence shown here is derived from an EMBL/GenBank/DDBJ whole genome shotgun (WGS) entry which is preliminary data.</text>
</comment>
<keyword evidence="2" id="KW-0949">S-adenosyl-L-methionine</keyword>
<dbReference type="SMART" id="SM00729">
    <property type="entry name" value="Elp3"/>
    <property type="match status" value="1"/>
</dbReference>
<evidence type="ECO:0000256" key="4">
    <source>
        <dbReference type="ARBA" id="ARBA00023004"/>
    </source>
</evidence>
<evidence type="ECO:0000256" key="3">
    <source>
        <dbReference type="ARBA" id="ARBA00022723"/>
    </source>
</evidence>
<dbReference type="GO" id="GO:0046872">
    <property type="term" value="F:metal ion binding"/>
    <property type="evidence" value="ECO:0007669"/>
    <property type="project" value="UniProtKB-KW"/>
</dbReference>
<gene>
    <name evidence="7" type="ORF">EV201_1737</name>
</gene>
<evidence type="ECO:0000259" key="6">
    <source>
        <dbReference type="PROSITE" id="PS51918"/>
    </source>
</evidence>
<dbReference type="InterPro" id="IPR058240">
    <property type="entry name" value="rSAM_sf"/>
</dbReference>
<keyword evidence="5" id="KW-0411">Iron-sulfur</keyword>
<dbReference type="SFLD" id="SFLDG01082">
    <property type="entry name" value="B12-binding_domain_containing"/>
    <property type="match status" value="1"/>
</dbReference>
<accession>A0A4Q7VLD3</accession>
<reference evidence="7 8" key="1">
    <citation type="submission" date="2019-02" db="EMBL/GenBank/DDBJ databases">
        <title>Genomic Encyclopedia of Type Strains, Phase IV (KMG-IV): sequencing the most valuable type-strain genomes for metagenomic binning, comparative biology and taxonomic classification.</title>
        <authorList>
            <person name="Goeker M."/>
        </authorList>
    </citation>
    <scope>NUCLEOTIDE SEQUENCE [LARGE SCALE GENOMIC DNA]</scope>
    <source>
        <strain evidence="7 8">DSM 28825</strain>
    </source>
</reference>
<dbReference type="InterPro" id="IPR051198">
    <property type="entry name" value="BchE-like"/>
</dbReference>
<keyword evidence="8" id="KW-1185">Reference proteome</keyword>
<dbReference type="AlphaFoldDB" id="A0A4Q7VLD3"/>